<evidence type="ECO:0000313" key="2">
    <source>
        <dbReference type="Proteomes" id="UP000828941"/>
    </source>
</evidence>
<gene>
    <name evidence="1" type="ORF">L6164_022044</name>
</gene>
<evidence type="ECO:0000313" key="1">
    <source>
        <dbReference type="EMBL" id="KAI4322339.1"/>
    </source>
</evidence>
<keyword evidence="2" id="KW-1185">Reference proteome</keyword>
<reference evidence="1 2" key="1">
    <citation type="journal article" date="2022" name="DNA Res.">
        <title>Chromosomal-level genome assembly of the orchid tree Bauhinia variegata (Leguminosae; Cercidoideae) supports the allotetraploid origin hypothesis of Bauhinia.</title>
        <authorList>
            <person name="Zhong Y."/>
            <person name="Chen Y."/>
            <person name="Zheng D."/>
            <person name="Pang J."/>
            <person name="Liu Y."/>
            <person name="Luo S."/>
            <person name="Meng S."/>
            <person name="Qian L."/>
            <person name="Wei D."/>
            <person name="Dai S."/>
            <person name="Zhou R."/>
        </authorList>
    </citation>
    <scope>NUCLEOTIDE SEQUENCE [LARGE SCALE GENOMIC DNA]</scope>
    <source>
        <strain evidence="1">BV-YZ2020</strain>
    </source>
</reference>
<protein>
    <submittedName>
        <fullName evidence="1">Uncharacterized protein</fullName>
    </submittedName>
</protein>
<comment type="caution">
    <text evidence="1">The sequence shown here is derived from an EMBL/GenBank/DDBJ whole genome shotgun (WGS) entry which is preliminary data.</text>
</comment>
<sequence>MGLQNRRLLLLDDDIPASTVSPLPLIQTNQTETTTTDNSSSPPQSMPRSSSTPPSRLPPSPVLDANVAYTMLVLLTALFFLGFISNYIRHFTEESAALRRRRRPSTHMSWNYYSSSSCYGGVDPATIQSLPVFKYHSDVKQRQQQLELDCAICLSEFQEGEILKVIPYCEHVFHPECIDMWLASHVTCPVCRSTMFLQRKGNGDGGLGTVDKRGAQAQGVGSHRQGSTVENGMTCRHDGEVGSHSERRTGSWSNSEGGSGRLMLRRTLSI</sequence>
<accession>A0ACB9MFS9</accession>
<organism evidence="1 2">
    <name type="scientific">Bauhinia variegata</name>
    <name type="common">Purple orchid tree</name>
    <name type="synonym">Phanera variegata</name>
    <dbReference type="NCBI Taxonomy" id="167791"/>
    <lineage>
        <taxon>Eukaryota</taxon>
        <taxon>Viridiplantae</taxon>
        <taxon>Streptophyta</taxon>
        <taxon>Embryophyta</taxon>
        <taxon>Tracheophyta</taxon>
        <taxon>Spermatophyta</taxon>
        <taxon>Magnoliopsida</taxon>
        <taxon>eudicotyledons</taxon>
        <taxon>Gunneridae</taxon>
        <taxon>Pentapetalae</taxon>
        <taxon>rosids</taxon>
        <taxon>fabids</taxon>
        <taxon>Fabales</taxon>
        <taxon>Fabaceae</taxon>
        <taxon>Cercidoideae</taxon>
        <taxon>Cercideae</taxon>
        <taxon>Bauhiniinae</taxon>
        <taxon>Bauhinia</taxon>
    </lineage>
</organism>
<dbReference type="EMBL" id="CM039434">
    <property type="protein sequence ID" value="KAI4322339.1"/>
    <property type="molecule type" value="Genomic_DNA"/>
</dbReference>
<name>A0ACB9MFS9_BAUVA</name>
<proteinExistence type="predicted"/>
<dbReference type="Proteomes" id="UP000828941">
    <property type="component" value="Chromosome 9"/>
</dbReference>